<dbReference type="EMBL" id="JARSBN010000008">
    <property type="protein sequence ID" value="MDG4717015.1"/>
    <property type="molecule type" value="Genomic_DNA"/>
</dbReference>
<protein>
    <submittedName>
        <fullName evidence="3">DUF4412 domain-containing protein</fullName>
    </submittedName>
</protein>
<proteinExistence type="predicted"/>
<keyword evidence="1" id="KW-0732">Signal</keyword>
<comment type="caution">
    <text evidence="3">The sequence shown here is derived from an EMBL/GenBank/DDBJ whole genome shotgun (WGS) entry which is preliminary data.</text>
</comment>
<name>A0ABT6G4U4_9FLAO</name>
<evidence type="ECO:0000313" key="4">
    <source>
        <dbReference type="Proteomes" id="UP001529085"/>
    </source>
</evidence>
<feature type="chain" id="PRO_5047373460" evidence="1">
    <location>
        <begin position="20"/>
        <end position="219"/>
    </location>
</feature>
<evidence type="ECO:0000313" key="3">
    <source>
        <dbReference type="EMBL" id="MDG4717015.1"/>
    </source>
</evidence>
<dbReference type="Pfam" id="PF14371">
    <property type="entry name" value="DUF4412"/>
    <property type="match status" value="1"/>
</dbReference>
<keyword evidence="4" id="KW-1185">Reference proteome</keyword>
<dbReference type="RefSeq" id="WP_278006436.1">
    <property type="nucleotide sequence ID" value="NZ_JARSBN010000008.1"/>
</dbReference>
<sequence>MKKILMLVVLFTLSLTVTAQEKITEGVITLKQNYSSNDEATQAQLAMMGEMITTTFFKGKKSRVEVSNPMSGDITIITDSESMESLTLMDNPMIGKKYQKQTIEVPKDESDNFKVVDGTETKTILGYECKQKHLTIKEGGSEIKMVMYVTDKIAPVLSQQNAQFGDKLGGFPLYTEMSMTQGEAEFTIVSEVTEVKSEKVADSKFSLTPPEGYSKMEGM</sequence>
<gene>
    <name evidence="3" type="ORF">P7122_14100</name>
</gene>
<evidence type="ECO:0000259" key="2">
    <source>
        <dbReference type="Pfam" id="PF14371"/>
    </source>
</evidence>
<dbReference type="InterPro" id="IPR025524">
    <property type="entry name" value="DUF4412"/>
</dbReference>
<accession>A0ABT6G4U4</accession>
<evidence type="ECO:0000256" key="1">
    <source>
        <dbReference type="SAM" id="SignalP"/>
    </source>
</evidence>
<feature type="signal peptide" evidence="1">
    <location>
        <begin position="1"/>
        <end position="19"/>
    </location>
</feature>
<dbReference type="Proteomes" id="UP001529085">
    <property type="component" value="Unassembled WGS sequence"/>
</dbReference>
<reference evidence="3 4" key="1">
    <citation type="submission" date="2023-03" db="EMBL/GenBank/DDBJ databases">
        <title>Strain YYF002 represents a novel species in the genus Winogradskyella isolated from seawater.</title>
        <authorList>
            <person name="Fu Z.-Y."/>
        </authorList>
    </citation>
    <scope>NUCLEOTIDE SEQUENCE [LARGE SCALE GENOMIC DNA]</scope>
    <source>
        <strain evidence="3 4">YYF002</strain>
    </source>
</reference>
<feature type="domain" description="DUF4412" evidence="2">
    <location>
        <begin position="48"/>
        <end position="213"/>
    </location>
</feature>
<organism evidence="3 4">
    <name type="scientific">Winogradskyella marincola</name>
    <dbReference type="NCBI Taxonomy" id="3037795"/>
    <lineage>
        <taxon>Bacteria</taxon>
        <taxon>Pseudomonadati</taxon>
        <taxon>Bacteroidota</taxon>
        <taxon>Flavobacteriia</taxon>
        <taxon>Flavobacteriales</taxon>
        <taxon>Flavobacteriaceae</taxon>
        <taxon>Winogradskyella</taxon>
    </lineage>
</organism>